<accession>A0ABV3PG65</accession>
<comment type="caution">
    <text evidence="2">The sequence shown here is derived from an EMBL/GenBank/DDBJ whole genome shotgun (WGS) entry which is preliminary data.</text>
</comment>
<keyword evidence="3" id="KW-1185">Reference proteome</keyword>
<dbReference type="RefSeq" id="WP_367622956.1">
    <property type="nucleotide sequence ID" value="NZ_JBFNQD010000001.1"/>
</dbReference>
<proteinExistence type="predicted"/>
<keyword evidence="1" id="KW-0732">Signal</keyword>
<evidence type="ECO:0000313" key="3">
    <source>
        <dbReference type="Proteomes" id="UP001555786"/>
    </source>
</evidence>
<dbReference type="EMBL" id="JBFNQD010000001">
    <property type="protein sequence ID" value="MEW9304608.1"/>
    <property type="molecule type" value="Genomic_DNA"/>
</dbReference>
<evidence type="ECO:0000313" key="2">
    <source>
        <dbReference type="EMBL" id="MEW9304608.1"/>
    </source>
</evidence>
<reference evidence="2 3" key="1">
    <citation type="submission" date="2024-07" db="EMBL/GenBank/DDBJ databases">
        <title>Description of Labrys sedimenti sp. nov., isolated from a diclofenac-degrading enrichment culture.</title>
        <authorList>
            <person name="Tancsics A."/>
            <person name="Csepanyi A."/>
        </authorList>
    </citation>
    <scope>NUCLEOTIDE SEQUENCE [LARGE SCALE GENOMIC DNA]</scope>
    <source>
        <strain evidence="2 3">LMG 23578</strain>
    </source>
</reference>
<evidence type="ECO:0000256" key="1">
    <source>
        <dbReference type="SAM" id="SignalP"/>
    </source>
</evidence>
<protein>
    <submittedName>
        <fullName evidence="2">Uncharacterized protein</fullName>
    </submittedName>
</protein>
<name>A0ABV3PG65_9HYPH</name>
<feature type="signal peptide" evidence="1">
    <location>
        <begin position="1"/>
        <end position="21"/>
    </location>
</feature>
<feature type="chain" id="PRO_5046004153" evidence="1">
    <location>
        <begin position="22"/>
        <end position="100"/>
    </location>
</feature>
<dbReference type="Proteomes" id="UP001555786">
    <property type="component" value="Unassembled WGS sequence"/>
</dbReference>
<organism evidence="2 3">
    <name type="scientific">Labrys neptuniae</name>
    <dbReference type="NCBI Taxonomy" id="376174"/>
    <lineage>
        <taxon>Bacteria</taxon>
        <taxon>Pseudomonadati</taxon>
        <taxon>Pseudomonadota</taxon>
        <taxon>Alphaproteobacteria</taxon>
        <taxon>Hyphomicrobiales</taxon>
        <taxon>Xanthobacteraceae</taxon>
        <taxon>Labrys</taxon>
    </lineage>
</organism>
<gene>
    <name evidence="2" type="ORF">ABXS05_03610</name>
</gene>
<sequence>MTRSILMGLVAAASITGTSVALPLIPPPANDGSSIIQVRYRGGCPPGYKVTSHGGCKLSHYLRRHPGQNPNNYYYEERPSFGFGFGYRSYHHRRYYDDGY</sequence>